<keyword evidence="1" id="KW-0812">Transmembrane</keyword>
<keyword evidence="4" id="KW-1185">Reference proteome</keyword>
<protein>
    <recommendedName>
        <fullName evidence="5">Transmembrane protein</fullName>
    </recommendedName>
</protein>
<keyword evidence="1" id="KW-0472">Membrane</keyword>
<dbReference type="RefSeq" id="WP_047791031.1">
    <property type="nucleotide sequence ID" value="NZ_CP011856.1"/>
</dbReference>
<dbReference type="STRING" id="315358.SERIO_v1c01640"/>
<sequence>MNKLLTIIAASIFLISTPLSFTLEQTVIGQVSNILNNETNNLQNKNNLKIDLSGVAYTKTLNQTELNSKQKTYFDASSAITILDLDSYGLTKKQFLDLAPTVNFSLVKNEIVIDDHKFKGRENVLYRNLNIGIYNMSAKRSPLISGYSVTNNLYKKAYYFAWFSLYWENNKIKLLFSFDKIKSVENVEESNVTFNLKFRYIQLVPSKFYFKKLNKIIMPKFPRIVDFDKRDETITNDEFKSKIKNKLIILLQNIIGNDYEVLEDFIENIIYDELNEKVSVVFSQHNIENKTKELWKISFKINWVASEEYWVNSMKKRLIIIPTNYGDISKNAEKKESQYLETNKGLIYNEPIIIKFNKLNQNEFFYINGKLIEDKSKEITYKVNPDLIKKNYEIKIIKYDEYHKQIATYCINILIDQIDKALELNSLNRNSEILWVDDNYRNNDFYDPLDANNNLVKNNSTNNGMLAQGIVAKDFFVEDVNSLYKDTIIRYKLNKSLTLDNNTDIINVNNKNKIVDPGIYYYIEKNKFGLFTNRYVFLTKNNYFQNFSEEIRNPKVKNFWSTIHGSHLKQYLSDIHHLKSEDIKKLAFDKVAIYWRNYVYDIKNNIYHLNPKNNILDLSNIEELKKEFLIRGDDLLELKKQIINLLIIKLNKYNLKYLSDYQIFIGNKNIEDCQHEILPLLDFNAQDSANLLIRIQAMPTSLNLQGQTVVNFINHRNLNNLINITNSSLNSFEDNFKNYSVEDFKKYVINYINNYFYKVNNLSIEAGIDYNINWNNIKINDWLKYGKDKPLEIRLTAINNSNWIRGTKLIRIINNANLVKQNLAKEDLTYFQKNMKWLMPLIALGVLMLIFSSYVLIHKLKKHIKNGKK</sequence>
<reference evidence="3 4" key="1">
    <citation type="journal article" date="2015" name="Genome Biol. Evol.">
        <title>Found and Lost: The Fates of Horizontally Acquired Genes in Arthropod-Symbiotic Spiroplasma.</title>
        <authorList>
            <person name="Lo W.S."/>
            <person name="Gasparich G.E."/>
            <person name="Kuo C.H."/>
        </authorList>
    </citation>
    <scope>NUCLEOTIDE SEQUENCE [LARGE SCALE GENOMIC DNA]</scope>
    <source>
        <strain evidence="4">TDA-040725-5</strain>
    </source>
</reference>
<reference evidence="4" key="2">
    <citation type="submission" date="2015-06" db="EMBL/GenBank/DDBJ databases">
        <title>Complete genome sequence of Spiroplasma eriocheiris TDA-040725-5 (DSM 21848).</title>
        <authorList>
            <person name="Lo W.-S."/>
            <person name="Kuo C.-H."/>
        </authorList>
    </citation>
    <scope>NUCLEOTIDE SEQUENCE [LARGE SCALE GENOMIC DNA]</scope>
    <source>
        <strain evidence="4">TDA-040725-5</strain>
    </source>
</reference>
<evidence type="ECO:0008006" key="5">
    <source>
        <dbReference type="Google" id="ProtNLM"/>
    </source>
</evidence>
<evidence type="ECO:0000256" key="2">
    <source>
        <dbReference type="SAM" id="SignalP"/>
    </source>
</evidence>
<organism evidence="3 4">
    <name type="scientific">Spiroplasma eriocheiris</name>
    <dbReference type="NCBI Taxonomy" id="315358"/>
    <lineage>
        <taxon>Bacteria</taxon>
        <taxon>Bacillati</taxon>
        <taxon>Mycoplasmatota</taxon>
        <taxon>Mollicutes</taxon>
        <taxon>Entomoplasmatales</taxon>
        <taxon>Spiroplasmataceae</taxon>
        <taxon>Spiroplasma</taxon>
    </lineage>
</organism>
<gene>
    <name evidence="3" type="ORF">SERIO_v1c01640</name>
</gene>
<dbReference type="PATRIC" id="fig|743698.3.peg.166"/>
<evidence type="ECO:0000313" key="3">
    <source>
        <dbReference type="EMBL" id="AKM53757.1"/>
    </source>
</evidence>
<feature type="signal peptide" evidence="2">
    <location>
        <begin position="1"/>
        <end position="21"/>
    </location>
</feature>
<feature type="transmembrane region" description="Helical" evidence="1">
    <location>
        <begin position="837"/>
        <end position="857"/>
    </location>
</feature>
<dbReference type="AlphaFoldDB" id="A0A0H3XLT2"/>
<evidence type="ECO:0000313" key="4">
    <source>
        <dbReference type="Proteomes" id="UP000035661"/>
    </source>
</evidence>
<keyword evidence="2" id="KW-0732">Signal</keyword>
<dbReference type="Proteomes" id="UP000035661">
    <property type="component" value="Chromosome"/>
</dbReference>
<keyword evidence="1" id="KW-1133">Transmembrane helix</keyword>
<accession>A0A0H3XLT2</accession>
<name>A0A0H3XLT2_9MOLU</name>
<dbReference type="KEGG" id="seri:SERIO_v1c01640"/>
<evidence type="ECO:0000256" key="1">
    <source>
        <dbReference type="SAM" id="Phobius"/>
    </source>
</evidence>
<feature type="chain" id="PRO_5005203847" description="Transmembrane protein" evidence="2">
    <location>
        <begin position="22"/>
        <end position="869"/>
    </location>
</feature>
<dbReference type="EMBL" id="CP011856">
    <property type="protein sequence ID" value="AKM53757.1"/>
    <property type="molecule type" value="Genomic_DNA"/>
</dbReference>
<proteinExistence type="predicted"/>